<reference evidence="1" key="1">
    <citation type="submission" date="2022-12" db="EMBL/GenBank/DDBJ databases">
        <title>Genome Sequence of Lasiodiplodia mahajangana.</title>
        <authorList>
            <person name="Buettner E."/>
        </authorList>
    </citation>
    <scope>NUCLEOTIDE SEQUENCE</scope>
    <source>
        <strain evidence="1">VT137</strain>
    </source>
</reference>
<gene>
    <name evidence="1" type="ORF">O1611_g8848</name>
</gene>
<dbReference type="Proteomes" id="UP001153332">
    <property type="component" value="Unassembled WGS sequence"/>
</dbReference>
<dbReference type="EMBL" id="JAPUUL010002769">
    <property type="protein sequence ID" value="KAJ8124791.1"/>
    <property type="molecule type" value="Genomic_DNA"/>
</dbReference>
<protein>
    <submittedName>
        <fullName evidence="1">Uncharacterized protein</fullName>
    </submittedName>
</protein>
<sequence length="278" mass="31061">MFLTSLASPATSWAAALSAAASARGPLVGLMLLPLAMLLLWRSWRFTIIPLLYPNDPKELPYWIPFLGHLQPFFQNSNALLTRARLYFGNTREPFALTIAGSTTYVITRPQDVTEAYKNNSTLSWTEFLLEMMRTLGNSEPCVEAVANSLPRDKPGFPNPHGKPLVTLARDMHIHQLHPGDQLDDLEKRFLHWFERHLEPDMMAKTYGGGSMQVGAKKVAVSVPLVRWCSEFFTLASQEAYFGPELAFSISIRAFWLARCAPPRPRSSSHGCLPSTAA</sequence>
<keyword evidence="2" id="KW-1185">Reference proteome</keyword>
<evidence type="ECO:0000313" key="1">
    <source>
        <dbReference type="EMBL" id="KAJ8124791.1"/>
    </source>
</evidence>
<proteinExistence type="predicted"/>
<evidence type="ECO:0000313" key="2">
    <source>
        <dbReference type="Proteomes" id="UP001153332"/>
    </source>
</evidence>
<accession>A0ACC2JBA8</accession>
<name>A0ACC2JBA8_9PEZI</name>
<comment type="caution">
    <text evidence="1">The sequence shown here is derived from an EMBL/GenBank/DDBJ whole genome shotgun (WGS) entry which is preliminary data.</text>
</comment>
<organism evidence="1 2">
    <name type="scientific">Lasiodiplodia mahajangana</name>
    <dbReference type="NCBI Taxonomy" id="1108764"/>
    <lineage>
        <taxon>Eukaryota</taxon>
        <taxon>Fungi</taxon>
        <taxon>Dikarya</taxon>
        <taxon>Ascomycota</taxon>
        <taxon>Pezizomycotina</taxon>
        <taxon>Dothideomycetes</taxon>
        <taxon>Dothideomycetes incertae sedis</taxon>
        <taxon>Botryosphaeriales</taxon>
        <taxon>Botryosphaeriaceae</taxon>
        <taxon>Lasiodiplodia</taxon>
    </lineage>
</organism>